<organism evidence="1 2">
    <name type="scientific">Psophocarpus tetragonolobus</name>
    <name type="common">Winged bean</name>
    <name type="synonym">Dolichos tetragonolobus</name>
    <dbReference type="NCBI Taxonomy" id="3891"/>
    <lineage>
        <taxon>Eukaryota</taxon>
        <taxon>Viridiplantae</taxon>
        <taxon>Streptophyta</taxon>
        <taxon>Embryophyta</taxon>
        <taxon>Tracheophyta</taxon>
        <taxon>Spermatophyta</taxon>
        <taxon>Magnoliopsida</taxon>
        <taxon>eudicotyledons</taxon>
        <taxon>Gunneridae</taxon>
        <taxon>Pentapetalae</taxon>
        <taxon>rosids</taxon>
        <taxon>fabids</taxon>
        <taxon>Fabales</taxon>
        <taxon>Fabaceae</taxon>
        <taxon>Papilionoideae</taxon>
        <taxon>50 kb inversion clade</taxon>
        <taxon>NPAAA clade</taxon>
        <taxon>indigoferoid/millettioid clade</taxon>
        <taxon>Phaseoleae</taxon>
        <taxon>Psophocarpus</taxon>
    </lineage>
</organism>
<name>A0AAN9SY37_PSOTE</name>
<keyword evidence="2" id="KW-1185">Reference proteome</keyword>
<dbReference type="Proteomes" id="UP001386955">
    <property type="component" value="Unassembled WGS sequence"/>
</dbReference>
<evidence type="ECO:0000313" key="1">
    <source>
        <dbReference type="EMBL" id="KAK7410661.1"/>
    </source>
</evidence>
<accession>A0AAN9SY37</accession>
<gene>
    <name evidence="1" type="ORF">VNO78_01625</name>
</gene>
<sequence length="99" mass="11413">MVLGRRPARFQKPDFMVKEPIKQENMQVLRDAASRVYTKAGEKSSEVNVTKEKENESGVHLLATVATELMTVEEQVPTDLKWRWKKKRSAVSARKDLQK</sequence>
<protein>
    <submittedName>
        <fullName evidence="1">Uncharacterized protein</fullName>
    </submittedName>
</protein>
<dbReference type="EMBL" id="JAYMYS010000001">
    <property type="protein sequence ID" value="KAK7410661.1"/>
    <property type="molecule type" value="Genomic_DNA"/>
</dbReference>
<proteinExistence type="predicted"/>
<comment type="caution">
    <text evidence="1">The sequence shown here is derived from an EMBL/GenBank/DDBJ whole genome shotgun (WGS) entry which is preliminary data.</text>
</comment>
<dbReference type="AlphaFoldDB" id="A0AAN9SY37"/>
<reference evidence="1 2" key="1">
    <citation type="submission" date="2024-01" db="EMBL/GenBank/DDBJ databases">
        <title>The genomes of 5 underutilized Papilionoideae crops provide insights into root nodulation and disease resistanc.</title>
        <authorList>
            <person name="Jiang F."/>
        </authorList>
    </citation>
    <scope>NUCLEOTIDE SEQUENCE [LARGE SCALE GENOMIC DNA]</scope>
    <source>
        <strain evidence="1">DUOXIRENSHENG_FW03</strain>
        <tissue evidence="1">Leaves</tissue>
    </source>
</reference>
<evidence type="ECO:0000313" key="2">
    <source>
        <dbReference type="Proteomes" id="UP001386955"/>
    </source>
</evidence>